<feature type="transmembrane region" description="Helical" evidence="6">
    <location>
        <begin position="277"/>
        <end position="296"/>
    </location>
</feature>
<dbReference type="NCBIfam" id="TIGR00374">
    <property type="entry name" value="flippase-like domain"/>
    <property type="match status" value="1"/>
</dbReference>
<evidence type="ECO:0000256" key="6">
    <source>
        <dbReference type="SAM" id="Phobius"/>
    </source>
</evidence>
<feature type="transmembrane region" description="Helical" evidence="6">
    <location>
        <begin position="243"/>
        <end position="265"/>
    </location>
</feature>
<comment type="subcellular location">
    <subcellularLocation>
        <location evidence="1">Cell membrane</location>
        <topology evidence="1">Multi-pass membrane protein</topology>
    </subcellularLocation>
</comment>
<evidence type="ECO:0000313" key="8">
    <source>
        <dbReference type="Proteomes" id="UP000751518"/>
    </source>
</evidence>
<proteinExistence type="predicted"/>
<feature type="transmembrane region" description="Helical" evidence="6">
    <location>
        <begin position="302"/>
        <end position="321"/>
    </location>
</feature>
<evidence type="ECO:0000256" key="1">
    <source>
        <dbReference type="ARBA" id="ARBA00004651"/>
    </source>
</evidence>
<dbReference type="Pfam" id="PF03706">
    <property type="entry name" value="LPG_synthase_TM"/>
    <property type="match status" value="1"/>
</dbReference>
<dbReference type="GO" id="GO:0005886">
    <property type="term" value="C:plasma membrane"/>
    <property type="evidence" value="ECO:0007669"/>
    <property type="project" value="UniProtKB-SubCell"/>
</dbReference>
<gene>
    <name evidence="7" type="ORF">KC614_04650</name>
</gene>
<evidence type="ECO:0000313" key="7">
    <source>
        <dbReference type="EMBL" id="MCA9392454.1"/>
    </source>
</evidence>
<organism evidence="7 8">
    <name type="scientific">candidate division WWE3 bacterium</name>
    <dbReference type="NCBI Taxonomy" id="2053526"/>
    <lineage>
        <taxon>Bacteria</taxon>
        <taxon>Katanobacteria</taxon>
    </lineage>
</organism>
<dbReference type="InterPro" id="IPR022791">
    <property type="entry name" value="L-PG_synthase/AglD"/>
</dbReference>
<dbReference type="PANTHER" id="PTHR39087:SF2">
    <property type="entry name" value="UPF0104 MEMBRANE PROTEIN MJ1595"/>
    <property type="match status" value="1"/>
</dbReference>
<reference evidence="7" key="1">
    <citation type="submission" date="2020-04" db="EMBL/GenBank/DDBJ databases">
        <authorList>
            <person name="Zhang T."/>
        </authorList>
    </citation>
    <scope>NUCLEOTIDE SEQUENCE</scope>
    <source>
        <strain evidence="7">HKST-UBA03</strain>
    </source>
</reference>
<accession>A0A955RRE3</accession>
<protein>
    <submittedName>
        <fullName evidence="7">Flippase-like domain-containing protein</fullName>
    </submittedName>
</protein>
<feature type="transmembrane region" description="Helical" evidence="6">
    <location>
        <begin position="119"/>
        <end position="142"/>
    </location>
</feature>
<keyword evidence="4 6" id="KW-1133">Transmembrane helix</keyword>
<keyword evidence="2" id="KW-1003">Cell membrane</keyword>
<comment type="caution">
    <text evidence="7">The sequence shown here is derived from an EMBL/GenBank/DDBJ whole genome shotgun (WGS) entry which is preliminary data.</text>
</comment>
<sequence length="331" mass="36531">MKQVIRNKQLRVLLVFAVSAFFLWLSMRGVDFAKVLDNIKDVNLLILFIGLMIWLSGYIFRAIRWRMILSHIADIPVIESLRVLVIGFAMNNILPLRAGEIIRAYVLHKRERSISKSSGFASVAGERIFDGIAVVFYTIVGAMSLDLPAWAQKAISISAVLFTIMLIVTVIAVIKTEVFMRVVRLFTGKLPGDFGTTLEGVVEKLLLGLHAFKSFKKTLIAFGLSFCAWFAEVFFYYMSARAFGIDISFLNSMFLMGILNLGIMIPAAPGGIGTFEFISVQSLGLIGIAPAVAFGYAIVSHFLQNASVILFGIIFMLQYGLSVKGVTDAAE</sequence>
<name>A0A955RRE3_UNCKA</name>
<dbReference type="Proteomes" id="UP000751518">
    <property type="component" value="Unassembled WGS sequence"/>
</dbReference>
<feature type="transmembrane region" description="Helical" evidence="6">
    <location>
        <begin position="42"/>
        <end position="60"/>
    </location>
</feature>
<evidence type="ECO:0000256" key="4">
    <source>
        <dbReference type="ARBA" id="ARBA00022989"/>
    </source>
</evidence>
<dbReference type="EMBL" id="JAGQKZ010000056">
    <property type="protein sequence ID" value="MCA9392454.1"/>
    <property type="molecule type" value="Genomic_DNA"/>
</dbReference>
<keyword evidence="3 6" id="KW-0812">Transmembrane</keyword>
<feature type="transmembrane region" description="Helical" evidence="6">
    <location>
        <begin position="219"/>
        <end position="237"/>
    </location>
</feature>
<dbReference type="AlphaFoldDB" id="A0A955RRE3"/>
<feature type="transmembrane region" description="Helical" evidence="6">
    <location>
        <begin position="12"/>
        <end position="30"/>
    </location>
</feature>
<feature type="transmembrane region" description="Helical" evidence="6">
    <location>
        <begin position="154"/>
        <end position="174"/>
    </location>
</feature>
<evidence type="ECO:0000256" key="3">
    <source>
        <dbReference type="ARBA" id="ARBA00022692"/>
    </source>
</evidence>
<keyword evidence="5 6" id="KW-0472">Membrane</keyword>
<reference evidence="7" key="2">
    <citation type="journal article" date="2021" name="Microbiome">
        <title>Successional dynamics and alternative stable states in a saline activated sludge microbial community over 9 years.</title>
        <authorList>
            <person name="Wang Y."/>
            <person name="Ye J."/>
            <person name="Ju F."/>
            <person name="Liu L."/>
            <person name="Boyd J.A."/>
            <person name="Deng Y."/>
            <person name="Parks D.H."/>
            <person name="Jiang X."/>
            <person name="Yin X."/>
            <person name="Woodcroft B.J."/>
            <person name="Tyson G.W."/>
            <person name="Hugenholtz P."/>
            <person name="Polz M.F."/>
            <person name="Zhang T."/>
        </authorList>
    </citation>
    <scope>NUCLEOTIDE SEQUENCE</scope>
    <source>
        <strain evidence="7">HKST-UBA03</strain>
    </source>
</reference>
<evidence type="ECO:0000256" key="5">
    <source>
        <dbReference type="ARBA" id="ARBA00023136"/>
    </source>
</evidence>
<evidence type="ECO:0000256" key="2">
    <source>
        <dbReference type="ARBA" id="ARBA00022475"/>
    </source>
</evidence>
<dbReference type="PANTHER" id="PTHR39087">
    <property type="entry name" value="UPF0104 MEMBRANE PROTEIN MJ1595"/>
    <property type="match status" value="1"/>
</dbReference>